<accession>A0A3S2UFG9</accession>
<dbReference type="Pfam" id="PF00005">
    <property type="entry name" value="ABC_tran"/>
    <property type="match status" value="1"/>
</dbReference>
<dbReference type="InterPro" id="IPR017871">
    <property type="entry name" value="ABC_transporter-like_CS"/>
</dbReference>
<evidence type="ECO:0000256" key="2">
    <source>
        <dbReference type="ARBA" id="ARBA00022741"/>
    </source>
</evidence>
<dbReference type="EMBL" id="SACM01000002">
    <property type="protein sequence ID" value="RVT86489.1"/>
    <property type="molecule type" value="Genomic_DNA"/>
</dbReference>
<reference evidence="5 6" key="1">
    <citation type="submission" date="2019-01" db="EMBL/GenBank/DDBJ databases">
        <authorList>
            <person name="Chen W.-M."/>
        </authorList>
    </citation>
    <scope>NUCLEOTIDE SEQUENCE [LARGE SCALE GENOMIC DNA]</scope>
    <source>
        <strain evidence="5 6">CCP-18</strain>
    </source>
</reference>
<dbReference type="PROSITE" id="PS50893">
    <property type="entry name" value="ABC_TRANSPORTER_2"/>
    <property type="match status" value="1"/>
</dbReference>
<keyword evidence="1" id="KW-1003">Cell membrane</keyword>
<dbReference type="PANTHER" id="PTHR42794">
    <property type="entry name" value="HEMIN IMPORT ATP-BINDING PROTEIN HMUV"/>
    <property type="match status" value="1"/>
</dbReference>
<keyword evidence="2" id="KW-0547">Nucleotide-binding</keyword>
<evidence type="ECO:0000256" key="3">
    <source>
        <dbReference type="ARBA" id="ARBA00022840"/>
    </source>
</evidence>
<dbReference type="InterPro" id="IPR027417">
    <property type="entry name" value="P-loop_NTPase"/>
</dbReference>
<dbReference type="InterPro" id="IPR003439">
    <property type="entry name" value="ABC_transporter-like_ATP-bd"/>
</dbReference>
<dbReference type="GO" id="GO:0005524">
    <property type="term" value="F:ATP binding"/>
    <property type="evidence" value="ECO:0007669"/>
    <property type="project" value="UniProtKB-KW"/>
</dbReference>
<keyword evidence="3 5" id="KW-0067">ATP-binding</keyword>
<dbReference type="GO" id="GO:0016887">
    <property type="term" value="F:ATP hydrolysis activity"/>
    <property type="evidence" value="ECO:0007669"/>
    <property type="project" value="InterPro"/>
</dbReference>
<gene>
    <name evidence="5" type="ORF">EOD73_09215</name>
</gene>
<sequence length="236" mass="25703">MRDLRLTLRPGEWVAVVGPNGAGKSTLLRALAGLLPTGGALRVGDQAWALLPRRQRAQALAWLGPAELDGTGTELRAEEAVMLGRLPHQGWMGLASAADRAAVDAALAAVEALPWRHRPLHSLSAGERQRVLLARALAVQAPRLLLDEPLTHLDSPHQADWLRLMRAQADQGRAVCSVLHELHLALRADRLWVLHDGQVRYDGPAQQPAAREALQAAFGQRLRFVQDEDGWLALPA</sequence>
<name>A0A3S2UFG9_9BURK</name>
<proteinExistence type="predicted"/>
<evidence type="ECO:0000313" key="6">
    <source>
        <dbReference type="Proteomes" id="UP000288587"/>
    </source>
</evidence>
<protein>
    <submittedName>
        <fullName evidence="5">ABC transporter ATP-binding protein</fullName>
    </submittedName>
</protein>
<evidence type="ECO:0000256" key="1">
    <source>
        <dbReference type="ARBA" id="ARBA00022475"/>
    </source>
</evidence>
<dbReference type="PANTHER" id="PTHR42794:SF2">
    <property type="entry name" value="ABC TRANSPORTER ATP-BINDING PROTEIN"/>
    <property type="match status" value="1"/>
</dbReference>
<feature type="domain" description="ABC transporter" evidence="4">
    <location>
        <begin position="1"/>
        <end position="221"/>
    </location>
</feature>
<dbReference type="Gene3D" id="3.40.50.300">
    <property type="entry name" value="P-loop containing nucleotide triphosphate hydrolases"/>
    <property type="match status" value="1"/>
</dbReference>
<dbReference type="AlphaFoldDB" id="A0A3S2UFG9"/>
<evidence type="ECO:0000313" key="5">
    <source>
        <dbReference type="EMBL" id="RVT86489.1"/>
    </source>
</evidence>
<dbReference type="PROSITE" id="PS00211">
    <property type="entry name" value="ABC_TRANSPORTER_1"/>
    <property type="match status" value="1"/>
</dbReference>
<keyword evidence="6" id="KW-1185">Reference proteome</keyword>
<evidence type="ECO:0000259" key="4">
    <source>
        <dbReference type="PROSITE" id="PS50893"/>
    </source>
</evidence>
<dbReference type="SUPFAM" id="SSF52540">
    <property type="entry name" value="P-loop containing nucleoside triphosphate hydrolases"/>
    <property type="match status" value="1"/>
</dbReference>
<dbReference type="SMART" id="SM00382">
    <property type="entry name" value="AAA"/>
    <property type="match status" value="1"/>
</dbReference>
<dbReference type="OrthoDB" id="5296765at2"/>
<organism evidence="5 6">
    <name type="scientific">Inhella crocodyli</name>
    <dbReference type="NCBI Taxonomy" id="2499851"/>
    <lineage>
        <taxon>Bacteria</taxon>
        <taxon>Pseudomonadati</taxon>
        <taxon>Pseudomonadota</taxon>
        <taxon>Betaproteobacteria</taxon>
        <taxon>Burkholderiales</taxon>
        <taxon>Sphaerotilaceae</taxon>
        <taxon>Inhella</taxon>
    </lineage>
</organism>
<dbReference type="Proteomes" id="UP000288587">
    <property type="component" value="Unassembled WGS sequence"/>
</dbReference>
<dbReference type="InterPro" id="IPR003593">
    <property type="entry name" value="AAA+_ATPase"/>
</dbReference>
<comment type="caution">
    <text evidence="5">The sequence shown here is derived from an EMBL/GenBank/DDBJ whole genome shotgun (WGS) entry which is preliminary data.</text>
</comment>
<keyword evidence="1" id="KW-0472">Membrane</keyword>